<dbReference type="PROSITE" id="PS50888">
    <property type="entry name" value="BHLH"/>
    <property type="match status" value="1"/>
</dbReference>
<evidence type="ECO:0000256" key="3">
    <source>
        <dbReference type="ARBA" id="ARBA00023163"/>
    </source>
</evidence>
<dbReference type="STRING" id="3983.A0A2C9WCG3"/>
<dbReference type="Gene3D" id="4.10.280.10">
    <property type="entry name" value="Helix-loop-helix DNA-binding domain"/>
    <property type="match status" value="1"/>
</dbReference>
<proteinExistence type="predicted"/>
<dbReference type="OMA" id="VANDKMG"/>
<dbReference type="EMBL" id="CM004388">
    <property type="protein sequence ID" value="OAY57414.1"/>
    <property type="molecule type" value="Genomic_DNA"/>
</dbReference>
<dbReference type="InterPro" id="IPR024097">
    <property type="entry name" value="bHLH_ZIP_TF"/>
</dbReference>
<dbReference type="FunFam" id="4.10.280.10:FF:000002">
    <property type="entry name" value="Basic helix-loop-helix transcription factor"/>
    <property type="match status" value="1"/>
</dbReference>
<sequence length="351" mass="39149">MDMSTVLEKQQARLKWLQHSCMMTNPNDYSLQSDSMPHLHGFFDNGDNVHLERQPETFLGSSDFSIGGSGLVANDKMGLVRTDVAAHSTEIYYCLSRTSSCQVGIELGEAARMEEDVALMEGTQSDNQRDSSNKRKAEYFAAEEFKGQVEVQSKVKEKTSTEISADSCKKNHKTSEVRKPDYIHVRARRGQATDSHSLAERARREKISKKMKCLQELVPGCNKITGRAGLLDEIINYIQSLQRQVEFLSMKLAAFAPRQELNADNFSGKEYLASFPTATISPGVINMSQPEHNLVQEEAGANNPTEAAPERTASSSGFIHELCLDSSCFSQVQPFWKPDSQDLHNMGFHKG</sequence>
<dbReference type="Gramene" id="Manes.02G095100.1.v8.1">
    <property type="protein sequence ID" value="Manes.02G095100.1.v8.1.CDS"/>
    <property type="gene ID" value="Manes.02G095100.v8.1"/>
</dbReference>
<dbReference type="SMART" id="SM00353">
    <property type="entry name" value="HLH"/>
    <property type="match status" value="1"/>
</dbReference>
<feature type="domain" description="BHLH" evidence="5">
    <location>
        <begin position="191"/>
        <end position="241"/>
    </location>
</feature>
<evidence type="ECO:0000256" key="4">
    <source>
        <dbReference type="ARBA" id="ARBA00023242"/>
    </source>
</evidence>
<accession>A0A2C9WCG3</accession>
<comment type="subcellular location">
    <subcellularLocation>
        <location evidence="1">Nucleus</location>
    </subcellularLocation>
</comment>
<comment type="caution">
    <text evidence="6">The sequence shown here is derived from an EMBL/GenBank/DDBJ whole genome shotgun (WGS) entry which is preliminary data.</text>
</comment>
<reference evidence="7" key="1">
    <citation type="journal article" date="2016" name="Nat. Biotechnol.">
        <title>Sequencing wild and cultivated cassava and related species reveals extensive interspecific hybridization and genetic diversity.</title>
        <authorList>
            <person name="Bredeson J.V."/>
            <person name="Lyons J.B."/>
            <person name="Prochnik S.E."/>
            <person name="Wu G.A."/>
            <person name="Ha C.M."/>
            <person name="Edsinger-Gonzales E."/>
            <person name="Grimwood J."/>
            <person name="Schmutz J."/>
            <person name="Rabbi I.Y."/>
            <person name="Egesi C."/>
            <person name="Nauluvula P."/>
            <person name="Lebot V."/>
            <person name="Ndunguru J."/>
            <person name="Mkamilo G."/>
            <person name="Bart R.S."/>
            <person name="Setter T.L."/>
            <person name="Gleadow R.M."/>
            <person name="Kulakow P."/>
            <person name="Ferguson M.E."/>
            <person name="Rounsley S."/>
            <person name="Rokhsar D.S."/>
        </authorList>
    </citation>
    <scope>NUCLEOTIDE SEQUENCE [LARGE SCALE GENOMIC DNA]</scope>
    <source>
        <strain evidence="7">cv. AM560-2</strain>
    </source>
</reference>
<dbReference type="SMR" id="A0A2C9WCG3"/>
<dbReference type="PANTHER" id="PTHR12565">
    <property type="entry name" value="STEROL REGULATORY ELEMENT-BINDING PROTEIN"/>
    <property type="match status" value="1"/>
</dbReference>
<dbReference type="GO" id="GO:0005634">
    <property type="term" value="C:nucleus"/>
    <property type="evidence" value="ECO:0000318"/>
    <property type="project" value="GO_Central"/>
</dbReference>
<evidence type="ECO:0000313" key="6">
    <source>
        <dbReference type="EMBL" id="OAY57414.1"/>
    </source>
</evidence>
<dbReference type="GO" id="GO:0046983">
    <property type="term" value="F:protein dimerization activity"/>
    <property type="evidence" value="ECO:0007669"/>
    <property type="project" value="InterPro"/>
</dbReference>
<name>A0A2C9WCG3_MANES</name>
<dbReference type="Proteomes" id="UP000091857">
    <property type="component" value="Chromosome 2"/>
</dbReference>
<dbReference type="SUPFAM" id="SSF47459">
    <property type="entry name" value="HLH, helix-loop-helix DNA-binding domain"/>
    <property type="match status" value="1"/>
</dbReference>
<evidence type="ECO:0000313" key="7">
    <source>
        <dbReference type="Proteomes" id="UP000091857"/>
    </source>
</evidence>
<keyword evidence="7" id="KW-1185">Reference proteome</keyword>
<protein>
    <recommendedName>
        <fullName evidence="5">BHLH domain-containing protein</fullName>
    </recommendedName>
</protein>
<dbReference type="GO" id="GO:0003700">
    <property type="term" value="F:DNA-binding transcription factor activity"/>
    <property type="evidence" value="ECO:0000318"/>
    <property type="project" value="GO_Central"/>
</dbReference>
<dbReference type="CDD" id="cd18919">
    <property type="entry name" value="bHLH_AtBPE_like"/>
    <property type="match status" value="1"/>
</dbReference>
<keyword evidence="2" id="KW-0805">Transcription regulation</keyword>
<dbReference type="Pfam" id="PF00010">
    <property type="entry name" value="HLH"/>
    <property type="match status" value="1"/>
</dbReference>
<dbReference type="PANTHER" id="PTHR12565:SF382">
    <property type="entry name" value="BHLH DOMAIN-CONTAINING PROTEIN"/>
    <property type="match status" value="1"/>
</dbReference>
<dbReference type="InterPro" id="IPR011598">
    <property type="entry name" value="bHLH_dom"/>
</dbReference>
<evidence type="ECO:0000256" key="1">
    <source>
        <dbReference type="ARBA" id="ARBA00004123"/>
    </source>
</evidence>
<gene>
    <name evidence="6" type="ORF">MANES_02G095100v8</name>
</gene>
<dbReference type="InterPro" id="IPR036638">
    <property type="entry name" value="HLH_DNA-bd_sf"/>
</dbReference>
<evidence type="ECO:0000256" key="2">
    <source>
        <dbReference type="ARBA" id="ARBA00023015"/>
    </source>
</evidence>
<keyword evidence="3" id="KW-0804">Transcription</keyword>
<dbReference type="AlphaFoldDB" id="A0A2C9WCG3"/>
<organism evidence="6 7">
    <name type="scientific">Manihot esculenta</name>
    <name type="common">Cassava</name>
    <name type="synonym">Jatropha manihot</name>
    <dbReference type="NCBI Taxonomy" id="3983"/>
    <lineage>
        <taxon>Eukaryota</taxon>
        <taxon>Viridiplantae</taxon>
        <taxon>Streptophyta</taxon>
        <taxon>Embryophyta</taxon>
        <taxon>Tracheophyta</taxon>
        <taxon>Spermatophyta</taxon>
        <taxon>Magnoliopsida</taxon>
        <taxon>eudicotyledons</taxon>
        <taxon>Gunneridae</taxon>
        <taxon>Pentapetalae</taxon>
        <taxon>rosids</taxon>
        <taxon>fabids</taxon>
        <taxon>Malpighiales</taxon>
        <taxon>Euphorbiaceae</taxon>
        <taxon>Crotonoideae</taxon>
        <taxon>Manihoteae</taxon>
        <taxon>Manihot</taxon>
    </lineage>
</organism>
<keyword evidence="4" id="KW-0539">Nucleus</keyword>
<evidence type="ECO:0000259" key="5">
    <source>
        <dbReference type="PROSITE" id="PS50888"/>
    </source>
</evidence>